<evidence type="ECO:0000313" key="14">
    <source>
        <dbReference type="EMBL" id="MSS37137.1"/>
    </source>
</evidence>
<feature type="transmembrane region" description="Helical" evidence="12">
    <location>
        <begin position="862"/>
        <end position="882"/>
    </location>
</feature>
<dbReference type="PRINTS" id="PR00119">
    <property type="entry name" value="CATATPASE"/>
</dbReference>
<dbReference type="SFLD" id="SFLDG00002">
    <property type="entry name" value="C1.7:_P-type_atpase_like"/>
    <property type="match status" value="1"/>
</dbReference>
<feature type="transmembrane region" description="Helical" evidence="12">
    <location>
        <begin position="693"/>
        <end position="714"/>
    </location>
</feature>
<evidence type="ECO:0000256" key="10">
    <source>
        <dbReference type="ARBA" id="ARBA00023136"/>
    </source>
</evidence>
<dbReference type="FunFam" id="3.40.50.1000:FF:000028">
    <property type="entry name" value="Calcium-transporting P-type ATPase, putative"/>
    <property type="match status" value="1"/>
</dbReference>
<dbReference type="SUPFAM" id="SSF81665">
    <property type="entry name" value="Calcium ATPase, transmembrane domain M"/>
    <property type="match status" value="1"/>
</dbReference>
<dbReference type="GO" id="GO:0005524">
    <property type="term" value="F:ATP binding"/>
    <property type="evidence" value="ECO:0007669"/>
    <property type="project" value="UniProtKB-KW"/>
</dbReference>
<protein>
    <submittedName>
        <fullName evidence="14">Cation-translocating P-type ATPase</fullName>
    </submittedName>
</protein>
<keyword evidence="5" id="KW-0547">Nucleotide-binding</keyword>
<dbReference type="PRINTS" id="PR00120">
    <property type="entry name" value="HATPASE"/>
</dbReference>
<dbReference type="InterPro" id="IPR004014">
    <property type="entry name" value="ATPase_P-typ_cation-transptr_N"/>
</dbReference>
<comment type="similarity">
    <text evidence="2">Belongs to the cation transport ATPase (P-type) (TC 3.A.3) family. Type IIA subfamily.</text>
</comment>
<keyword evidence="8" id="KW-1278">Translocase</keyword>
<evidence type="ECO:0000256" key="12">
    <source>
        <dbReference type="SAM" id="Phobius"/>
    </source>
</evidence>
<dbReference type="GO" id="GO:0016887">
    <property type="term" value="F:ATP hydrolysis activity"/>
    <property type="evidence" value="ECO:0007669"/>
    <property type="project" value="InterPro"/>
</dbReference>
<dbReference type="EMBL" id="VUMD01000009">
    <property type="protein sequence ID" value="MSS37137.1"/>
    <property type="molecule type" value="Genomic_DNA"/>
</dbReference>
<dbReference type="Gene3D" id="3.40.1110.10">
    <property type="entry name" value="Calcium-transporting ATPase, cytoplasmic domain N"/>
    <property type="match status" value="1"/>
</dbReference>
<comment type="caution">
    <text evidence="14">The sequence shown here is derived from an EMBL/GenBank/DDBJ whole genome shotgun (WGS) entry which is preliminary data.</text>
</comment>
<accession>A0A7X2NLP1</accession>
<dbReference type="Proteomes" id="UP000429958">
    <property type="component" value="Unassembled WGS sequence"/>
</dbReference>
<keyword evidence="6" id="KW-0067">ATP-binding</keyword>
<keyword evidence="4 12" id="KW-0812">Transmembrane</keyword>
<evidence type="ECO:0000256" key="6">
    <source>
        <dbReference type="ARBA" id="ARBA00022840"/>
    </source>
</evidence>
<dbReference type="RefSeq" id="WP_154472582.1">
    <property type="nucleotide sequence ID" value="NZ_VUMD01000009.1"/>
</dbReference>
<dbReference type="InterPro" id="IPR006068">
    <property type="entry name" value="ATPase_P-typ_cation-transptr_C"/>
</dbReference>
<feature type="transmembrane region" description="Helical" evidence="12">
    <location>
        <begin position="830"/>
        <end position="856"/>
    </location>
</feature>
<dbReference type="Gene3D" id="2.70.150.10">
    <property type="entry name" value="Calcium-transporting ATPase, cytoplasmic transduction domain A"/>
    <property type="match status" value="1"/>
</dbReference>
<dbReference type="InterPro" id="IPR023298">
    <property type="entry name" value="ATPase_P-typ_TM_dom_sf"/>
</dbReference>
<dbReference type="InterPro" id="IPR023214">
    <property type="entry name" value="HAD_sf"/>
</dbReference>
<keyword evidence="3" id="KW-0597">Phosphoprotein</keyword>
<evidence type="ECO:0000256" key="4">
    <source>
        <dbReference type="ARBA" id="ARBA00022692"/>
    </source>
</evidence>
<dbReference type="InterPro" id="IPR008250">
    <property type="entry name" value="ATPase_P-typ_transduc_dom_A_sf"/>
</dbReference>
<evidence type="ECO:0000256" key="2">
    <source>
        <dbReference type="ARBA" id="ARBA00005675"/>
    </source>
</evidence>
<dbReference type="InterPro" id="IPR036412">
    <property type="entry name" value="HAD-like_sf"/>
</dbReference>
<name>A0A7X2NLP1_9CLOT</name>
<dbReference type="GO" id="GO:0012505">
    <property type="term" value="C:endomembrane system"/>
    <property type="evidence" value="ECO:0007669"/>
    <property type="project" value="UniProtKB-SubCell"/>
</dbReference>
<dbReference type="GO" id="GO:0016020">
    <property type="term" value="C:membrane"/>
    <property type="evidence" value="ECO:0007669"/>
    <property type="project" value="InterPro"/>
</dbReference>
<feature type="domain" description="Cation-transporting P-type ATPase N-terminal" evidence="13">
    <location>
        <begin position="3"/>
        <end position="76"/>
    </location>
</feature>
<keyword evidence="9 12" id="KW-1133">Transmembrane helix</keyword>
<dbReference type="Pfam" id="PF00689">
    <property type="entry name" value="Cation_ATPase_C"/>
    <property type="match status" value="1"/>
</dbReference>
<dbReference type="SUPFAM" id="SSF81653">
    <property type="entry name" value="Calcium ATPase, transduction domain A"/>
    <property type="match status" value="1"/>
</dbReference>
<dbReference type="Gene3D" id="3.40.50.1000">
    <property type="entry name" value="HAD superfamily/HAD-like"/>
    <property type="match status" value="1"/>
</dbReference>
<dbReference type="SFLD" id="SFLDF00027">
    <property type="entry name" value="p-type_atpase"/>
    <property type="match status" value="1"/>
</dbReference>
<gene>
    <name evidence="14" type="ORF">FYJ39_11275</name>
</gene>
<feature type="transmembrane region" description="Helical" evidence="12">
    <location>
        <begin position="760"/>
        <end position="786"/>
    </location>
</feature>
<feature type="transmembrane region" description="Helical" evidence="12">
    <location>
        <begin position="56"/>
        <end position="74"/>
    </location>
</feature>
<dbReference type="InterPro" id="IPR044492">
    <property type="entry name" value="P_typ_ATPase_HD_dom"/>
</dbReference>
<dbReference type="CDD" id="cd02089">
    <property type="entry name" value="P-type_ATPase_Ca_prok"/>
    <property type="match status" value="1"/>
</dbReference>
<keyword evidence="15" id="KW-1185">Reference proteome</keyword>
<evidence type="ECO:0000256" key="3">
    <source>
        <dbReference type="ARBA" id="ARBA00022553"/>
    </source>
</evidence>
<dbReference type="SUPFAM" id="SSF81660">
    <property type="entry name" value="Metal cation-transporting ATPase, ATP-binding domain N"/>
    <property type="match status" value="1"/>
</dbReference>
<keyword evidence="7" id="KW-0460">Magnesium</keyword>
<dbReference type="PROSITE" id="PS00154">
    <property type="entry name" value="ATPASE_E1_E2"/>
    <property type="match status" value="1"/>
</dbReference>
<feature type="transmembrane region" description="Helical" evidence="12">
    <location>
        <begin position="80"/>
        <end position="99"/>
    </location>
</feature>
<dbReference type="FunFam" id="3.40.50.1000:FF:000001">
    <property type="entry name" value="Phospholipid-transporting ATPase IC"/>
    <property type="match status" value="1"/>
</dbReference>
<dbReference type="InterPro" id="IPR059000">
    <property type="entry name" value="ATPase_P-type_domA"/>
</dbReference>
<evidence type="ECO:0000259" key="13">
    <source>
        <dbReference type="SMART" id="SM00831"/>
    </source>
</evidence>
<dbReference type="InterPro" id="IPR023299">
    <property type="entry name" value="ATPase_P-typ_cyto_dom_N"/>
</dbReference>
<dbReference type="AlphaFoldDB" id="A0A7X2NLP1"/>
<dbReference type="InterPro" id="IPR001757">
    <property type="entry name" value="P_typ_ATPase"/>
</dbReference>
<evidence type="ECO:0000256" key="5">
    <source>
        <dbReference type="ARBA" id="ARBA00022741"/>
    </source>
</evidence>
<dbReference type="Pfam" id="PF00702">
    <property type="entry name" value="Hydrolase"/>
    <property type="match status" value="1"/>
</dbReference>
<dbReference type="Pfam" id="PF13246">
    <property type="entry name" value="Cation_ATPase"/>
    <property type="match status" value="1"/>
</dbReference>
<dbReference type="Pfam" id="PF00122">
    <property type="entry name" value="E1-E2_ATPase"/>
    <property type="match status" value="1"/>
</dbReference>
<feature type="region of interest" description="Disordered" evidence="11">
    <location>
        <begin position="456"/>
        <end position="482"/>
    </location>
</feature>
<proteinExistence type="inferred from homology"/>
<dbReference type="NCBIfam" id="TIGR01494">
    <property type="entry name" value="ATPase_P-type"/>
    <property type="match status" value="2"/>
</dbReference>
<dbReference type="FunFam" id="2.70.150.10:FF:000160">
    <property type="entry name" value="Sarcoplasmic/endoplasmic reticulum calcium ATPase 1"/>
    <property type="match status" value="1"/>
</dbReference>
<organism evidence="14 15">
    <name type="scientific">Clostridium porci</name>
    <dbReference type="NCBI Taxonomy" id="2605778"/>
    <lineage>
        <taxon>Bacteria</taxon>
        <taxon>Bacillati</taxon>
        <taxon>Bacillota</taxon>
        <taxon>Clostridia</taxon>
        <taxon>Eubacteriales</taxon>
        <taxon>Clostridiaceae</taxon>
        <taxon>Clostridium</taxon>
    </lineage>
</organism>
<evidence type="ECO:0000256" key="9">
    <source>
        <dbReference type="ARBA" id="ARBA00022989"/>
    </source>
</evidence>
<evidence type="ECO:0000256" key="11">
    <source>
        <dbReference type="SAM" id="MobiDB-lite"/>
    </source>
</evidence>
<evidence type="ECO:0000256" key="1">
    <source>
        <dbReference type="ARBA" id="ARBA00004127"/>
    </source>
</evidence>
<dbReference type="InterPro" id="IPR018303">
    <property type="entry name" value="ATPase_P-typ_P_site"/>
</dbReference>
<dbReference type="SUPFAM" id="SSF56784">
    <property type="entry name" value="HAD-like"/>
    <property type="match status" value="1"/>
</dbReference>
<feature type="transmembrane region" description="Helical" evidence="12">
    <location>
        <begin position="272"/>
        <end position="295"/>
    </location>
</feature>
<sequence>MADWFELSETDVLKKLGSCKQGISDKEAKKRLTEYGENVLTEQGRLQWWQVFLSQFKDLLVIILIAAAAVSMLTGDPESAMVIFAVLLLNAALGTVQHLKAEKSLDSLKELSSPEARVIRAGESLSLPSALVVPGDILVLETGDLVAADGRLLEVNRLAVNESSLTGESLSVEKHTKGLRIQEGAVALADRTNMVFSGSLVTSGRAVAVVTATGMNTEIGKIASLMNDTKEKRTPLQVSLDRFSGRLAIAIISICGLVFLLSLYRREPVLDALMFAVALAVAAIPEALSSIVTIVQAMGTQKMAKEQAIIKDLKAVESLGCVSVICSDKTGTLTQNRMSVEKVYVNNTEQDVSWLQLHRNRTDVKMFLYGAVLNNNAISRDTGDEGDPMETALLHMAMEAGIQPMQLRVQCPRLGEIPFHSARKLMTTVNQVERQRLVFVKGAVDVLLKECSHVANPAGGNPSGMSDRRGDSPCGQSGGTSMVPARLLSASDRQKILNQNERWSSKGLRVLALACRPGNEEEDGGLIFLGLTAMLDPPRPESRSAVASARQAGIRPVMITGDHKVTAMAIAERIGIFTPGDVAVTGGELDNMGEEALSGKLEHISVYARVSPEHKIRIVKAWQNRGHIVAMTGDGVNDAPALKKADIGVAMGITGTEVSKDAASMILADDNFATIIKAVANGRNVYRNIKNAIQFLLSGNMAGILCVLYTSLLALPLPFAPVHLLFINLLTDSLPAVAIGMEPPEEVLLKQPPRNPKEGILTASFIRDLLVQGGLIAAATMWAYTIGLHEGGPGRACTMAFSTLTLARLFHGFNCRSSQSIFRLGLGSNLYSVMAFQLGVVLLAAVLFVPGLQIMFAAADLSLSQLTTIISAAFFPTLIIQIHKILKESIH</sequence>
<comment type="subcellular location">
    <subcellularLocation>
        <location evidence="1">Endomembrane system</location>
        <topology evidence="1">Multi-pass membrane protein</topology>
    </subcellularLocation>
</comment>
<dbReference type="Pfam" id="PF00690">
    <property type="entry name" value="Cation_ATPase_N"/>
    <property type="match status" value="1"/>
</dbReference>
<evidence type="ECO:0000256" key="7">
    <source>
        <dbReference type="ARBA" id="ARBA00022842"/>
    </source>
</evidence>
<evidence type="ECO:0000313" key="15">
    <source>
        <dbReference type="Proteomes" id="UP000429958"/>
    </source>
</evidence>
<dbReference type="SMART" id="SM00831">
    <property type="entry name" value="Cation_ATPase_N"/>
    <property type="match status" value="1"/>
</dbReference>
<evidence type="ECO:0000256" key="8">
    <source>
        <dbReference type="ARBA" id="ARBA00022967"/>
    </source>
</evidence>
<dbReference type="SFLD" id="SFLDS00003">
    <property type="entry name" value="Haloacid_Dehalogenase"/>
    <property type="match status" value="1"/>
</dbReference>
<feature type="transmembrane region" description="Helical" evidence="12">
    <location>
        <begin position="247"/>
        <end position="266"/>
    </location>
</feature>
<dbReference type="PANTHER" id="PTHR42861">
    <property type="entry name" value="CALCIUM-TRANSPORTING ATPASE"/>
    <property type="match status" value="1"/>
</dbReference>
<keyword evidence="10 12" id="KW-0472">Membrane</keyword>
<dbReference type="Gene3D" id="1.20.1110.10">
    <property type="entry name" value="Calcium-transporting ATPase, transmembrane domain"/>
    <property type="match status" value="1"/>
</dbReference>
<reference evidence="14 15" key="1">
    <citation type="submission" date="2019-08" db="EMBL/GenBank/DDBJ databases">
        <title>In-depth cultivation of the pig gut microbiome towards novel bacterial diversity and tailored functional studies.</title>
        <authorList>
            <person name="Wylensek D."/>
            <person name="Hitch T.C.A."/>
            <person name="Clavel T."/>
        </authorList>
    </citation>
    <scope>NUCLEOTIDE SEQUENCE [LARGE SCALE GENOMIC DNA]</scope>
    <source>
        <strain evidence="14 15">WCA-389-WT-23D1</strain>
    </source>
</reference>